<dbReference type="PANTHER" id="PTHR48027">
    <property type="entry name" value="HETEROGENEOUS NUCLEAR RIBONUCLEOPROTEIN 87F-RELATED"/>
    <property type="match status" value="1"/>
</dbReference>
<dbReference type="PROSITE" id="PS50102">
    <property type="entry name" value="RRM"/>
    <property type="match status" value="1"/>
</dbReference>
<dbReference type="Gene3D" id="3.30.70.330">
    <property type="match status" value="1"/>
</dbReference>
<dbReference type="Proteomes" id="UP000075635">
    <property type="component" value="Unassembled WGS sequence"/>
</dbReference>
<dbReference type="InterPro" id="IPR052462">
    <property type="entry name" value="SLIRP/GR-RBP-like"/>
</dbReference>
<dbReference type="SMART" id="SM00360">
    <property type="entry name" value="RRM"/>
    <property type="match status" value="1"/>
</dbReference>
<dbReference type="InterPro" id="IPR000504">
    <property type="entry name" value="RRM_dom"/>
</dbReference>
<keyword evidence="1" id="KW-0694">RNA-binding</keyword>
<dbReference type="GO" id="GO:0003723">
    <property type="term" value="F:RNA binding"/>
    <property type="evidence" value="ECO:0007669"/>
    <property type="project" value="UniProtKB-KW"/>
</dbReference>
<sequence length="104" mass="10675">MGNRLYVGNLSYNTTRESLESAFAGSGEVREISMPTDRETGQPRGFAFVTMGSAQDANSAISQLNGLMLDGRALKVNEAQERPAGGGGGGRGGFGGGGGGRGRY</sequence>
<gene>
    <name evidence="4" type="ORF">BE17_07925</name>
</gene>
<dbReference type="AlphaFoldDB" id="A0A150S0C3"/>
<feature type="compositionally biased region" description="Gly residues" evidence="2">
    <location>
        <begin position="84"/>
        <end position="104"/>
    </location>
</feature>
<dbReference type="CDD" id="cd21608">
    <property type="entry name" value="RRM2_NsCP33_like"/>
    <property type="match status" value="1"/>
</dbReference>
<name>A0A150S0C3_SORCE</name>
<dbReference type="InterPro" id="IPR035979">
    <property type="entry name" value="RBD_domain_sf"/>
</dbReference>
<evidence type="ECO:0000256" key="1">
    <source>
        <dbReference type="ARBA" id="ARBA00022884"/>
    </source>
</evidence>
<evidence type="ECO:0000313" key="4">
    <source>
        <dbReference type="EMBL" id="KYF85518.1"/>
    </source>
</evidence>
<protein>
    <submittedName>
        <fullName evidence="4">RNA-binding protein</fullName>
    </submittedName>
</protein>
<dbReference type="Pfam" id="PF00076">
    <property type="entry name" value="RRM_1"/>
    <property type="match status" value="1"/>
</dbReference>
<comment type="caution">
    <text evidence="4">The sequence shown here is derived from an EMBL/GenBank/DDBJ whole genome shotgun (WGS) entry which is preliminary data.</text>
</comment>
<dbReference type="EMBL" id="JEMB01001688">
    <property type="protein sequence ID" value="KYF85518.1"/>
    <property type="molecule type" value="Genomic_DNA"/>
</dbReference>
<evidence type="ECO:0000256" key="2">
    <source>
        <dbReference type="SAM" id="MobiDB-lite"/>
    </source>
</evidence>
<feature type="region of interest" description="Disordered" evidence="2">
    <location>
        <begin position="78"/>
        <end position="104"/>
    </location>
</feature>
<proteinExistence type="predicted"/>
<feature type="domain" description="RRM" evidence="3">
    <location>
        <begin position="3"/>
        <end position="81"/>
    </location>
</feature>
<organism evidence="4 5">
    <name type="scientific">Sorangium cellulosum</name>
    <name type="common">Polyangium cellulosum</name>
    <dbReference type="NCBI Taxonomy" id="56"/>
    <lineage>
        <taxon>Bacteria</taxon>
        <taxon>Pseudomonadati</taxon>
        <taxon>Myxococcota</taxon>
        <taxon>Polyangia</taxon>
        <taxon>Polyangiales</taxon>
        <taxon>Polyangiaceae</taxon>
        <taxon>Sorangium</taxon>
    </lineage>
</organism>
<accession>A0A150S0C3</accession>
<dbReference type="InterPro" id="IPR012677">
    <property type="entry name" value="Nucleotide-bd_a/b_plait_sf"/>
</dbReference>
<dbReference type="SUPFAM" id="SSF54928">
    <property type="entry name" value="RNA-binding domain, RBD"/>
    <property type="match status" value="1"/>
</dbReference>
<dbReference type="InterPro" id="IPR048289">
    <property type="entry name" value="RRM2_NsCP33-like"/>
</dbReference>
<reference evidence="4 5" key="1">
    <citation type="submission" date="2014-02" db="EMBL/GenBank/DDBJ databases">
        <title>The small core and large imbalanced accessory genome model reveals a collaborative survival strategy of Sorangium cellulosum strains in nature.</title>
        <authorList>
            <person name="Han K."/>
            <person name="Peng R."/>
            <person name="Blom J."/>
            <person name="Li Y.-Z."/>
        </authorList>
    </citation>
    <scope>NUCLEOTIDE SEQUENCE [LARGE SCALE GENOMIC DNA]</scope>
    <source>
        <strain evidence="4 5">So0011-07</strain>
    </source>
</reference>
<evidence type="ECO:0000259" key="3">
    <source>
        <dbReference type="PROSITE" id="PS50102"/>
    </source>
</evidence>
<evidence type="ECO:0000313" key="5">
    <source>
        <dbReference type="Proteomes" id="UP000075635"/>
    </source>
</evidence>